<evidence type="ECO:0000313" key="2">
    <source>
        <dbReference type="Proteomes" id="UP000298264"/>
    </source>
</evidence>
<comment type="caution">
    <text evidence="1">The sequence shown here is derived from an EMBL/GenBank/DDBJ whole genome shotgun (WGS) entry which is preliminary data.</text>
</comment>
<organism evidence="1 2">
    <name type="scientific">Leptospira ilyithenensis</name>
    <dbReference type="NCBI Taxonomy" id="2484901"/>
    <lineage>
        <taxon>Bacteria</taxon>
        <taxon>Pseudomonadati</taxon>
        <taxon>Spirochaetota</taxon>
        <taxon>Spirochaetia</taxon>
        <taxon>Leptospirales</taxon>
        <taxon>Leptospiraceae</taxon>
        <taxon>Leptospira</taxon>
    </lineage>
</organism>
<reference evidence="1" key="1">
    <citation type="journal article" date="2019" name="PLoS Negl. Trop. Dis.">
        <title>Revisiting the worldwide diversity of Leptospira species in the environment.</title>
        <authorList>
            <person name="Vincent A.T."/>
            <person name="Schiettekatte O."/>
            <person name="Bourhy P."/>
            <person name="Veyrier F.J."/>
            <person name="Picardeau M."/>
        </authorList>
    </citation>
    <scope>NUCLEOTIDE SEQUENCE [LARGE SCALE GENOMIC DNA]</scope>
    <source>
        <strain evidence="1">201400974</strain>
    </source>
</reference>
<dbReference type="CDD" id="cd00657">
    <property type="entry name" value="Ferritin_like"/>
    <property type="match status" value="1"/>
</dbReference>
<evidence type="ECO:0000313" key="1">
    <source>
        <dbReference type="EMBL" id="TGN06878.1"/>
    </source>
</evidence>
<dbReference type="AlphaFoldDB" id="A0A4R9LLM7"/>
<sequence length="288" mass="34055">MKLSDYAKHLLLSPHLKDKLTSPPKEWEEEREPIPIRIEKPIREDRLSFSDKKVKIPRLEHLNQTSARGLTLHHFANHELMAIELFAWAILAFPDAPIHVKYGFIKTIEEEQSHLRLYLKRMSDFGIGFGDIPLNYIFWKQIPRLHSLEEFTAVLSISFEGANLDYSQVYAKAFHHFGDFETAEIMMRIFEDEIKHVKRGMRVFQNGIPEGKSDWEYYLSLIQFPFTPRRAKGYYFIPETRRMAGMSESFIECLGNYTDEYTSRVNHRILERFSLDESVWKKSTFKTL</sequence>
<accession>A0A4R9LLM7</accession>
<dbReference type="PIRSF" id="PIRSF012318">
    <property type="entry name" value="UCP012318"/>
    <property type="match status" value="1"/>
</dbReference>
<dbReference type="InterPro" id="IPR007402">
    <property type="entry name" value="DUF455"/>
</dbReference>
<protein>
    <submittedName>
        <fullName evidence="1">DUF455 family protein</fullName>
    </submittedName>
</protein>
<dbReference type="InterPro" id="IPR011197">
    <property type="entry name" value="UCP012318"/>
</dbReference>
<dbReference type="PANTHER" id="PTHR42782:SF2">
    <property type="entry name" value="3-OXOACYL-[ACYL-CARRIER-PROTEIN] SYNTHASE-LIKE PROTEIN"/>
    <property type="match status" value="1"/>
</dbReference>
<dbReference type="InterPro" id="IPR009078">
    <property type="entry name" value="Ferritin-like_SF"/>
</dbReference>
<dbReference type="Proteomes" id="UP000298264">
    <property type="component" value="Unassembled WGS sequence"/>
</dbReference>
<keyword evidence="2" id="KW-1185">Reference proteome</keyword>
<proteinExistence type="predicted"/>
<dbReference type="PANTHER" id="PTHR42782">
    <property type="entry name" value="SI:CH73-314G15.3"/>
    <property type="match status" value="1"/>
</dbReference>
<dbReference type="EMBL" id="RQHV01000062">
    <property type="protein sequence ID" value="TGN06878.1"/>
    <property type="molecule type" value="Genomic_DNA"/>
</dbReference>
<name>A0A4R9LLM7_9LEPT</name>
<dbReference type="Pfam" id="PF04305">
    <property type="entry name" value="DUF455"/>
    <property type="match status" value="1"/>
</dbReference>
<dbReference type="RefSeq" id="WP_135765604.1">
    <property type="nucleotide sequence ID" value="NZ_RQHV01000062.1"/>
</dbReference>
<dbReference type="SUPFAM" id="SSF47240">
    <property type="entry name" value="Ferritin-like"/>
    <property type="match status" value="1"/>
</dbReference>
<gene>
    <name evidence="1" type="ORF">EHS11_17190</name>
</gene>
<dbReference type="OrthoDB" id="9778629at2"/>